<reference evidence="16 17" key="1">
    <citation type="submission" date="2012-02" db="EMBL/GenBank/DDBJ databases">
        <title>Shotgun genome sequence of Phaeospirillum photometricum DSM 122.</title>
        <authorList>
            <person name="Duquesne K."/>
            <person name="Sturgis J."/>
        </authorList>
    </citation>
    <scope>NUCLEOTIDE SEQUENCE [LARGE SCALE GENOMIC DNA]</scope>
    <source>
        <strain evidence="17">DSM122</strain>
    </source>
</reference>
<evidence type="ECO:0000256" key="13">
    <source>
        <dbReference type="PIRSR" id="PIRSR006621-1"/>
    </source>
</evidence>
<feature type="binding site" evidence="14">
    <location>
        <position position="81"/>
    </location>
    <ligand>
        <name>FMN</name>
        <dbReference type="ChEBI" id="CHEBI:58210"/>
    </ligand>
</feature>
<dbReference type="AlphaFoldDB" id="H6SKR8"/>
<dbReference type="NCBIfam" id="TIGR00737">
    <property type="entry name" value="nifR3_yhdG"/>
    <property type="match status" value="1"/>
</dbReference>
<keyword evidence="3" id="KW-0820">tRNA-binding</keyword>
<dbReference type="PROSITE" id="PS01136">
    <property type="entry name" value="UPF0034"/>
    <property type="match status" value="1"/>
</dbReference>
<feature type="binding site" evidence="14">
    <location>
        <position position="180"/>
    </location>
    <ligand>
        <name>FMN</name>
        <dbReference type="ChEBI" id="CHEBI:58210"/>
    </ligand>
</feature>
<dbReference type="InterPro" id="IPR001269">
    <property type="entry name" value="DUS_fam"/>
</dbReference>
<evidence type="ECO:0000256" key="2">
    <source>
        <dbReference type="ARBA" id="ARBA00002790"/>
    </source>
</evidence>
<dbReference type="InterPro" id="IPR035587">
    <property type="entry name" value="DUS-like_FMN-bd"/>
</dbReference>
<dbReference type="PANTHER" id="PTHR45846:SF1">
    <property type="entry name" value="TRNA-DIHYDROURIDINE(47) SYNTHASE [NAD(P)(+)]-LIKE"/>
    <property type="match status" value="1"/>
</dbReference>
<keyword evidence="6 12" id="KW-0819">tRNA processing</keyword>
<dbReference type="GO" id="GO:0017150">
    <property type="term" value="F:tRNA dihydrouridine synthase activity"/>
    <property type="evidence" value="ECO:0007669"/>
    <property type="project" value="InterPro"/>
</dbReference>
<feature type="binding site" evidence="14">
    <location>
        <position position="150"/>
    </location>
    <ligand>
        <name>FMN</name>
        <dbReference type="ChEBI" id="CHEBI:58210"/>
    </ligand>
</feature>
<comment type="cofactor">
    <cofactor evidence="1 12 14">
        <name>FMN</name>
        <dbReference type="ChEBI" id="CHEBI:58210"/>
    </cofactor>
</comment>
<evidence type="ECO:0000256" key="12">
    <source>
        <dbReference type="PIRNR" id="PIRNR006621"/>
    </source>
</evidence>
<dbReference type="KEGG" id="rpm:RSPPHO_01957"/>
<dbReference type="CDD" id="cd02801">
    <property type="entry name" value="DUS_like_FMN"/>
    <property type="match status" value="1"/>
</dbReference>
<gene>
    <name evidence="16" type="ORF">RSPPHO_01957</name>
</gene>
<feature type="binding site" evidence="14">
    <location>
        <begin position="29"/>
        <end position="31"/>
    </location>
    <ligand>
        <name>FMN</name>
        <dbReference type="ChEBI" id="CHEBI:58210"/>
    </ligand>
</feature>
<evidence type="ECO:0000256" key="14">
    <source>
        <dbReference type="PIRSR" id="PIRSR006621-2"/>
    </source>
</evidence>
<feature type="active site" description="Proton donor" evidence="13">
    <location>
        <position position="111"/>
    </location>
</feature>
<evidence type="ECO:0000256" key="10">
    <source>
        <dbReference type="ARBA" id="ARBA00048205"/>
    </source>
</evidence>
<feature type="binding site" evidence="14">
    <location>
        <begin position="235"/>
        <end position="236"/>
    </location>
    <ligand>
        <name>FMN</name>
        <dbReference type="ChEBI" id="CHEBI:58210"/>
    </ligand>
</feature>
<dbReference type="PIRSF" id="PIRSF006621">
    <property type="entry name" value="Dus"/>
    <property type="match status" value="1"/>
</dbReference>
<dbReference type="GO" id="GO:0000049">
    <property type="term" value="F:tRNA binding"/>
    <property type="evidence" value="ECO:0007669"/>
    <property type="project" value="UniProtKB-KW"/>
</dbReference>
<dbReference type="SUPFAM" id="SSF51395">
    <property type="entry name" value="FMN-linked oxidoreductases"/>
    <property type="match status" value="1"/>
</dbReference>
<evidence type="ECO:0000256" key="3">
    <source>
        <dbReference type="ARBA" id="ARBA00022555"/>
    </source>
</evidence>
<evidence type="ECO:0000313" key="17">
    <source>
        <dbReference type="Proteomes" id="UP000033220"/>
    </source>
</evidence>
<dbReference type="GO" id="GO:0050660">
    <property type="term" value="F:flavin adenine dinucleotide binding"/>
    <property type="evidence" value="ECO:0007669"/>
    <property type="project" value="InterPro"/>
</dbReference>
<dbReference type="EMBL" id="HE663493">
    <property type="protein sequence ID" value="CCG08583.1"/>
    <property type="molecule type" value="Genomic_DNA"/>
</dbReference>
<dbReference type="Proteomes" id="UP000033220">
    <property type="component" value="Chromosome DSM 122"/>
</dbReference>
<evidence type="ECO:0000313" key="16">
    <source>
        <dbReference type="EMBL" id="CCG08583.1"/>
    </source>
</evidence>
<sequence>MIRCDSRIRVRMLPQLDVLSSCFPVMLAPMAGVTDRPFRRLARRFGCPVTWTEMVASAELLRGRGRGVFDAPEEDGILAVQLAGRDPEVLADAARLAQDRGAALIDLNMGCPVRKVVGGLGGAALMRDESLAQRLMERVVSAVSVPVSVKMRLGWDDTTRNAPALARLAEAAGVRLITVHGRTRAQQYEGRADWAAIEAVKAAVRVPVIANGDIKTTADAQEALARSGADGVMIGRASLGAPWVAGNIARALAQPDASPAEPTLDERCMIMEEHLEGLLDAHGPHRGLRVSRKHMVWYGAGLPEGAAWSRRYMAADTPDEARRLIRTLASFVSSGPGRCLP</sequence>
<dbReference type="HOGENOM" id="CLU_013299_0_1_5"/>
<keyword evidence="17" id="KW-1185">Reference proteome</keyword>
<dbReference type="InterPro" id="IPR024036">
    <property type="entry name" value="tRNA-dHydroUridine_Synthase_C"/>
</dbReference>
<dbReference type="eggNOG" id="COG0042">
    <property type="taxonomic scope" value="Bacteria"/>
</dbReference>
<evidence type="ECO:0000256" key="8">
    <source>
        <dbReference type="ARBA" id="ARBA00022884"/>
    </source>
</evidence>
<dbReference type="Gene3D" id="3.20.20.70">
    <property type="entry name" value="Aldolase class I"/>
    <property type="match status" value="1"/>
</dbReference>
<keyword evidence="8" id="KW-0694">RNA-binding</keyword>
<keyword evidence="14" id="KW-0547">Nucleotide-binding</keyword>
<comment type="similarity">
    <text evidence="12">Belongs to the dus family.</text>
</comment>
<dbReference type="STRING" id="1150469.RSPPHO_01957"/>
<keyword evidence="7" id="KW-0521">NADP</keyword>
<comment type="catalytic activity">
    <reaction evidence="11">
        <text>a 5,6-dihydrouridine in tRNA + NAD(+) = a uridine in tRNA + NADH + H(+)</text>
        <dbReference type="Rhea" id="RHEA:54452"/>
        <dbReference type="Rhea" id="RHEA-COMP:13339"/>
        <dbReference type="Rhea" id="RHEA-COMP:13887"/>
        <dbReference type="ChEBI" id="CHEBI:15378"/>
        <dbReference type="ChEBI" id="CHEBI:57540"/>
        <dbReference type="ChEBI" id="CHEBI:57945"/>
        <dbReference type="ChEBI" id="CHEBI:65315"/>
        <dbReference type="ChEBI" id="CHEBI:74443"/>
    </reaction>
</comment>
<organism evidence="16 17">
    <name type="scientific">Pararhodospirillum photometricum DSM 122</name>
    <dbReference type="NCBI Taxonomy" id="1150469"/>
    <lineage>
        <taxon>Bacteria</taxon>
        <taxon>Pseudomonadati</taxon>
        <taxon>Pseudomonadota</taxon>
        <taxon>Alphaproteobacteria</taxon>
        <taxon>Rhodospirillales</taxon>
        <taxon>Rhodospirillaceae</taxon>
        <taxon>Pararhodospirillum</taxon>
    </lineage>
</organism>
<name>H6SKR8_PARPM</name>
<dbReference type="Gene3D" id="1.10.1200.80">
    <property type="entry name" value="Putative flavin oxidoreducatase, domain 2"/>
    <property type="match status" value="1"/>
</dbReference>
<proteinExistence type="inferred from homology"/>
<evidence type="ECO:0000256" key="7">
    <source>
        <dbReference type="ARBA" id="ARBA00022857"/>
    </source>
</evidence>
<keyword evidence="9 12" id="KW-0560">Oxidoreductase</keyword>
<evidence type="ECO:0000259" key="15">
    <source>
        <dbReference type="Pfam" id="PF01207"/>
    </source>
</evidence>
<dbReference type="PATRIC" id="fig|1150469.3.peg.2201"/>
<dbReference type="InterPro" id="IPR004652">
    <property type="entry name" value="DusB-like"/>
</dbReference>
<keyword evidence="5 12" id="KW-0288">FMN</keyword>
<accession>H6SKR8</accession>
<evidence type="ECO:0000256" key="11">
    <source>
        <dbReference type="ARBA" id="ARBA00048802"/>
    </source>
</evidence>
<dbReference type="PANTHER" id="PTHR45846">
    <property type="entry name" value="TRNA-DIHYDROURIDINE(47) SYNTHASE [NAD(P)(+)]-LIKE"/>
    <property type="match status" value="1"/>
</dbReference>
<evidence type="ECO:0000256" key="4">
    <source>
        <dbReference type="ARBA" id="ARBA00022630"/>
    </source>
</evidence>
<comment type="function">
    <text evidence="2 12">Catalyzes the synthesis of 5,6-dihydrouridine (D), a modified base found in the D-loop of most tRNAs, via the reduction of the C5-C6 double bond in target uridines.</text>
</comment>
<feature type="domain" description="DUS-like FMN-binding" evidence="15">
    <location>
        <begin position="26"/>
        <end position="325"/>
    </location>
</feature>
<evidence type="ECO:0000256" key="1">
    <source>
        <dbReference type="ARBA" id="ARBA00001917"/>
    </source>
</evidence>
<dbReference type="InterPro" id="IPR013785">
    <property type="entry name" value="Aldolase_TIM"/>
</dbReference>
<protein>
    <recommendedName>
        <fullName evidence="12">tRNA-dihydrouridine synthase</fullName>
        <ecNumber evidence="12">1.3.1.-</ecNumber>
    </recommendedName>
</protein>
<dbReference type="Pfam" id="PF01207">
    <property type="entry name" value="Dus"/>
    <property type="match status" value="1"/>
</dbReference>
<evidence type="ECO:0000256" key="9">
    <source>
        <dbReference type="ARBA" id="ARBA00023002"/>
    </source>
</evidence>
<dbReference type="InterPro" id="IPR018517">
    <property type="entry name" value="tRNA_hU_synthase_CS"/>
</dbReference>
<comment type="catalytic activity">
    <reaction evidence="10">
        <text>a 5,6-dihydrouridine in tRNA + NADP(+) = a uridine in tRNA + NADPH + H(+)</text>
        <dbReference type="Rhea" id="RHEA:23624"/>
        <dbReference type="Rhea" id="RHEA-COMP:13339"/>
        <dbReference type="Rhea" id="RHEA-COMP:13887"/>
        <dbReference type="ChEBI" id="CHEBI:15378"/>
        <dbReference type="ChEBI" id="CHEBI:57783"/>
        <dbReference type="ChEBI" id="CHEBI:58349"/>
        <dbReference type="ChEBI" id="CHEBI:65315"/>
        <dbReference type="ChEBI" id="CHEBI:74443"/>
    </reaction>
</comment>
<evidence type="ECO:0000256" key="6">
    <source>
        <dbReference type="ARBA" id="ARBA00022694"/>
    </source>
</evidence>
<evidence type="ECO:0000256" key="5">
    <source>
        <dbReference type="ARBA" id="ARBA00022643"/>
    </source>
</evidence>
<dbReference type="EC" id="1.3.1.-" evidence="12"/>
<keyword evidence="4 12" id="KW-0285">Flavoprotein</keyword>